<reference evidence="5 6" key="1">
    <citation type="submission" date="2023-07" db="EMBL/GenBank/DDBJ databases">
        <title>Sequencing the genomes of 1000 actinobacteria strains.</title>
        <authorList>
            <person name="Klenk H.-P."/>
        </authorList>
    </citation>
    <scope>NUCLEOTIDE SEQUENCE [LARGE SCALE GENOMIC DNA]</scope>
    <source>
        <strain evidence="5 6">DSM 44388</strain>
    </source>
</reference>
<proteinExistence type="inferred from homology"/>
<keyword evidence="3" id="KW-0378">Hydrolase</keyword>
<dbReference type="SUPFAM" id="SSF52540">
    <property type="entry name" value="P-loop containing nucleoside triphosphate hydrolases"/>
    <property type="match status" value="1"/>
</dbReference>
<dbReference type="InterPro" id="IPR052705">
    <property type="entry name" value="Gliding_Motility_GTPase"/>
</dbReference>
<evidence type="ECO:0000256" key="2">
    <source>
        <dbReference type="ARBA" id="ARBA00022741"/>
    </source>
</evidence>
<keyword evidence="4" id="KW-0342">GTP-binding</keyword>
<gene>
    <name evidence="5" type="ORF">J2S57_001454</name>
</gene>
<dbReference type="Gene3D" id="3.40.50.300">
    <property type="entry name" value="P-loop containing nucleotide triphosphate hydrolases"/>
    <property type="match status" value="1"/>
</dbReference>
<dbReference type="InterPro" id="IPR004130">
    <property type="entry name" value="Gpn"/>
</dbReference>
<dbReference type="InterPro" id="IPR027417">
    <property type="entry name" value="P-loop_NTPase"/>
</dbReference>
<comment type="similarity">
    <text evidence="1">Belongs to the GPN-loop GTPase family.</text>
</comment>
<keyword evidence="2" id="KW-0547">Nucleotide-binding</keyword>
<dbReference type="EMBL" id="JAUSQZ010000001">
    <property type="protein sequence ID" value="MDP9825705.1"/>
    <property type="molecule type" value="Genomic_DNA"/>
</dbReference>
<keyword evidence="5" id="KW-0675">Receptor</keyword>
<evidence type="ECO:0000313" key="6">
    <source>
        <dbReference type="Proteomes" id="UP001235712"/>
    </source>
</evidence>
<dbReference type="Proteomes" id="UP001235712">
    <property type="component" value="Unassembled WGS sequence"/>
</dbReference>
<evidence type="ECO:0000256" key="4">
    <source>
        <dbReference type="ARBA" id="ARBA00023134"/>
    </source>
</evidence>
<organism evidence="5 6">
    <name type="scientific">Kineosporia succinea</name>
    <dbReference type="NCBI Taxonomy" id="84632"/>
    <lineage>
        <taxon>Bacteria</taxon>
        <taxon>Bacillati</taxon>
        <taxon>Actinomycetota</taxon>
        <taxon>Actinomycetes</taxon>
        <taxon>Kineosporiales</taxon>
        <taxon>Kineosporiaceae</taxon>
        <taxon>Kineosporia</taxon>
    </lineage>
</organism>
<evidence type="ECO:0000313" key="5">
    <source>
        <dbReference type="EMBL" id="MDP9825705.1"/>
    </source>
</evidence>
<evidence type="ECO:0000256" key="3">
    <source>
        <dbReference type="ARBA" id="ARBA00022801"/>
    </source>
</evidence>
<dbReference type="CDD" id="cd00882">
    <property type="entry name" value="Ras_like_GTPase"/>
    <property type="match status" value="1"/>
</dbReference>
<dbReference type="PANTHER" id="PTHR42708">
    <property type="entry name" value="ATP/GTP-BINDING PROTEIN-RELATED"/>
    <property type="match status" value="1"/>
</dbReference>
<sequence length="206" mass="22611">MDSAGSADRPTPVYLPDTVTRSAKILVVGAFGVGKTTLVGSVSEITPLRTEEVMTEASVGVDELSRNSDKRTTTVAMDFGRITINSELVLYLFGAPGQRRFWDLWTDLAVGAIGVLVLVDLRRLEQSFDVLEQLEERDLPFAVAVNRFPDSPDVGLEEVRGALDLLPDTPIVDFDARQRKSSANALLALVEYVAHHDPRSHREFAS</sequence>
<keyword evidence="6" id="KW-1185">Reference proteome</keyword>
<name>A0ABT9P0F0_9ACTN</name>
<protein>
    <submittedName>
        <fullName evidence="5">Signal recognition particle receptor subunit beta</fullName>
    </submittedName>
</protein>
<dbReference type="Pfam" id="PF03029">
    <property type="entry name" value="ATP_bind_1"/>
    <property type="match status" value="1"/>
</dbReference>
<comment type="caution">
    <text evidence="5">The sequence shown here is derived from an EMBL/GenBank/DDBJ whole genome shotgun (WGS) entry which is preliminary data.</text>
</comment>
<dbReference type="PANTHER" id="PTHR42708:SF1">
    <property type="entry name" value="GLIDING MOTILITY PROTEIN MGLA"/>
    <property type="match status" value="1"/>
</dbReference>
<dbReference type="RefSeq" id="WP_307239764.1">
    <property type="nucleotide sequence ID" value="NZ_JAUSQZ010000001.1"/>
</dbReference>
<accession>A0ABT9P0F0</accession>
<evidence type="ECO:0000256" key="1">
    <source>
        <dbReference type="ARBA" id="ARBA00005290"/>
    </source>
</evidence>